<dbReference type="EMBL" id="OP429121">
    <property type="protein sequence ID" value="WEG68812.1"/>
    <property type="molecule type" value="Genomic_DNA"/>
</dbReference>
<dbReference type="EMBL" id="OP429138">
    <property type="protein sequence ID" value="WEG71176.1"/>
    <property type="molecule type" value="Genomic_DNA"/>
</dbReference>
<name>A0A9Y1IQH6_9BETA</name>
<gene>
    <name evidence="3" type="primary">m90</name>
</gene>
<keyword evidence="1" id="KW-0472">Membrane</keyword>
<organism evidence="3">
    <name type="scientific">Mastomys natalensis cytomegalovirus 1</name>
    <dbReference type="NCBI Taxonomy" id="2973541"/>
    <lineage>
        <taxon>Viruses</taxon>
        <taxon>Duplodnaviria</taxon>
        <taxon>Heunggongvirae</taxon>
        <taxon>Peploviricota</taxon>
        <taxon>Herviviricetes</taxon>
        <taxon>Herpesvirales</taxon>
        <taxon>Orthoherpesviridae</taxon>
        <taxon>Betaherpesvirinae</taxon>
        <taxon>Muromegalovirus</taxon>
    </lineage>
</organism>
<evidence type="ECO:0000313" key="3">
    <source>
        <dbReference type="EMBL" id="WEG71176.1"/>
    </source>
</evidence>
<dbReference type="GO" id="GO:0019031">
    <property type="term" value="C:viral envelope"/>
    <property type="evidence" value="ECO:0007669"/>
    <property type="project" value="UniProtKB-KW"/>
</dbReference>
<evidence type="ECO:0000313" key="2">
    <source>
        <dbReference type="EMBL" id="WEG68812.1"/>
    </source>
</evidence>
<sequence length="259" mass="29260">MTFMLILLTGLSAVKYGYGDLYTWIQSSPLNITAKSDLFIINVTVVASSTSKSGILNDTTFSYVSRSGAKDSEAEMPDYDLASREIYETFSPILAMWFRNIKNVRFKTVMFSMFCNASYGSLSMNSPPKRLAFTTFITTTNGPLILHTFSPRQCMGKIETFVMNNINSRIRELLTKTCQLYRHAADKGKPISSIPASKPYNVTNMFIIAIMCFCACSIICLYVTFCPQTIRKTFSRQPTSTCGYSTRTEETDNFMLRYL</sequence>
<dbReference type="EMBL" id="OP429122">
    <property type="protein sequence ID" value="WEG68948.1"/>
    <property type="molecule type" value="Genomic_DNA"/>
</dbReference>
<proteinExistence type="predicted"/>
<protein>
    <submittedName>
        <fullName evidence="3">Envelope protein m90</fullName>
    </submittedName>
</protein>
<reference evidence="3" key="1">
    <citation type="submission" date="2022-09" db="EMBL/GenBank/DDBJ databases">
        <authorList>
            <person name="Vucak M."/>
            <person name="Davison A.J."/>
        </authorList>
    </citation>
    <scope>NUCLEOTIDE SEQUENCE</scope>
    <source>
        <strain evidence="2">Mnat29</strain>
        <strain evidence="3">Mnat36</strain>
    </source>
</reference>
<accession>A0A9Y1IQH6</accession>
<feature type="transmembrane region" description="Helical" evidence="1">
    <location>
        <begin position="205"/>
        <end position="226"/>
    </location>
</feature>
<keyword evidence="1" id="KW-0812">Transmembrane</keyword>
<keyword evidence="1" id="KW-1133">Transmembrane helix</keyword>
<reference evidence="3" key="2">
    <citation type="submission" date="2023-06" db="EMBL/GenBank/DDBJ databases">
        <title>Isolation and genome sequencing of cytomegaloviruses from Natal multimammate mice (Mastomys natalensis).</title>
        <authorList>
            <person name="Jarvis M.A."/>
            <person name="Davison A.J."/>
        </authorList>
    </citation>
    <scope>NUCLEOTIDE SEQUENCE</scope>
    <source>
        <strain evidence="2">Mnat29</strain>
        <strain evidence="3">Mnat36</strain>
    </source>
</reference>
<keyword evidence="3" id="KW-0261">Viral envelope protein</keyword>
<evidence type="ECO:0000256" key="1">
    <source>
        <dbReference type="SAM" id="Phobius"/>
    </source>
</evidence>
<keyword evidence="3" id="KW-0946">Virion</keyword>